<dbReference type="Proteomes" id="UP001211987">
    <property type="component" value="Unassembled WGS sequence"/>
</dbReference>
<proteinExistence type="predicted"/>
<keyword evidence="1" id="KW-0472">Membrane</keyword>
<reference evidence="2" key="2">
    <citation type="submission" date="2023-01" db="EMBL/GenBank/DDBJ databases">
        <title>Human gut microbiome strain richness.</title>
        <authorList>
            <person name="Chen-Liaw A."/>
        </authorList>
    </citation>
    <scope>NUCLEOTIDE SEQUENCE</scope>
    <source>
        <strain evidence="2">1001217st2_G6_1001217B_191108</strain>
    </source>
</reference>
<protein>
    <submittedName>
        <fullName evidence="3">Uncharacterized protein</fullName>
    </submittedName>
</protein>
<accession>A0A6N2Y420</accession>
<keyword evidence="1" id="KW-1133">Transmembrane helix</keyword>
<keyword evidence="1" id="KW-0812">Transmembrane</keyword>
<reference evidence="3" key="1">
    <citation type="submission" date="2019-11" db="EMBL/GenBank/DDBJ databases">
        <authorList>
            <person name="Feng L."/>
        </authorList>
    </citation>
    <scope>NUCLEOTIDE SEQUENCE</scope>
    <source>
        <strain evidence="3">CramosumLFYP8</strain>
    </source>
</reference>
<dbReference type="GeneID" id="64197422"/>
<evidence type="ECO:0000313" key="3">
    <source>
        <dbReference type="EMBL" id="VYT60933.1"/>
    </source>
</evidence>
<dbReference type="EMBL" id="CACRTL010000013">
    <property type="protein sequence ID" value="VYT60933.1"/>
    <property type="molecule type" value="Genomic_DNA"/>
</dbReference>
<evidence type="ECO:0000256" key="1">
    <source>
        <dbReference type="SAM" id="Phobius"/>
    </source>
</evidence>
<sequence>MRRVLFVITRAFVILLILNILTNNYFSYNFINIFVLSMLSLPGIIVIYIISLL</sequence>
<dbReference type="RefSeq" id="WP_003535469.1">
    <property type="nucleotide sequence ID" value="NZ_AP031443.1"/>
</dbReference>
<name>A0A6N2Y420_9FIRM</name>
<feature type="transmembrane region" description="Helical" evidence="1">
    <location>
        <begin position="7"/>
        <end position="25"/>
    </location>
</feature>
<feature type="transmembrane region" description="Helical" evidence="1">
    <location>
        <begin position="31"/>
        <end position="50"/>
    </location>
</feature>
<evidence type="ECO:0000313" key="2">
    <source>
        <dbReference type="EMBL" id="MDB7085243.1"/>
    </source>
</evidence>
<gene>
    <name evidence="3" type="ORF">CRLFYP8_01577</name>
    <name evidence="2" type="ORF">PM738_15665</name>
</gene>
<dbReference type="EMBL" id="JAQLKE010000034">
    <property type="protein sequence ID" value="MDB7085243.1"/>
    <property type="molecule type" value="Genomic_DNA"/>
</dbReference>
<dbReference type="AlphaFoldDB" id="A0A6N2Y420"/>
<organism evidence="3">
    <name type="scientific">Thomasclavelia ramosa</name>
    <dbReference type="NCBI Taxonomy" id="1547"/>
    <lineage>
        <taxon>Bacteria</taxon>
        <taxon>Bacillati</taxon>
        <taxon>Bacillota</taxon>
        <taxon>Erysipelotrichia</taxon>
        <taxon>Erysipelotrichales</taxon>
        <taxon>Coprobacillaceae</taxon>
        <taxon>Thomasclavelia</taxon>
    </lineage>
</organism>